<dbReference type="PROSITE" id="PS51272">
    <property type="entry name" value="SLH"/>
    <property type="match status" value="4"/>
</dbReference>
<name>A0A388TF34_9BACT</name>
<evidence type="ECO:0000259" key="3">
    <source>
        <dbReference type="PROSITE" id="PS51272"/>
    </source>
</evidence>
<evidence type="ECO:0000313" key="4">
    <source>
        <dbReference type="EMBL" id="GBR75640.1"/>
    </source>
</evidence>
<dbReference type="PANTHER" id="PTHR43308">
    <property type="entry name" value="OUTER MEMBRANE PROTEIN ALPHA-RELATED"/>
    <property type="match status" value="1"/>
</dbReference>
<dbReference type="EMBL" id="BGZO01000005">
    <property type="protein sequence ID" value="GBR75640.1"/>
    <property type="molecule type" value="Genomic_DNA"/>
</dbReference>
<feature type="region of interest" description="Disordered" evidence="1">
    <location>
        <begin position="732"/>
        <end position="751"/>
    </location>
</feature>
<keyword evidence="5" id="KW-1185">Reference proteome</keyword>
<evidence type="ECO:0000256" key="1">
    <source>
        <dbReference type="SAM" id="MobiDB-lite"/>
    </source>
</evidence>
<dbReference type="Pfam" id="PF00395">
    <property type="entry name" value="SLH"/>
    <property type="match status" value="2"/>
</dbReference>
<protein>
    <submittedName>
        <fullName evidence="4">Protein S-layer homology domain</fullName>
    </submittedName>
</protein>
<dbReference type="InterPro" id="IPR013783">
    <property type="entry name" value="Ig-like_fold"/>
</dbReference>
<dbReference type="AlphaFoldDB" id="A0A388TF34"/>
<evidence type="ECO:0000313" key="5">
    <source>
        <dbReference type="Proteomes" id="UP000275925"/>
    </source>
</evidence>
<reference evidence="4 5" key="1">
    <citation type="journal article" date="2019" name="ISME J.">
        <title>Genome analyses of uncultured TG2/ZB3 bacteria in 'Margulisbacteria' specifically attached to ectosymbiotic spirochetes of protists in the termite gut.</title>
        <authorList>
            <person name="Utami Y.D."/>
            <person name="Kuwahara H."/>
            <person name="Igai K."/>
            <person name="Murakami T."/>
            <person name="Sugaya K."/>
            <person name="Morikawa T."/>
            <person name="Nagura Y."/>
            <person name="Yuki M."/>
            <person name="Deevong P."/>
            <person name="Inoue T."/>
            <person name="Kihara K."/>
            <person name="Lo N."/>
            <person name="Yamada A."/>
            <person name="Ohkuma M."/>
            <person name="Hongoh Y."/>
        </authorList>
    </citation>
    <scope>NUCLEOTIDE SEQUENCE [LARGE SCALE GENOMIC DNA]</scope>
    <source>
        <strain evidence="4">NkOx7-02</strain>
    </source>
</reference>
<dbReference type="Proteomes" id="UP000275925">
    <property type="component" value="Unassembled WGS sequence"/>
</dbReference>
<comment type="caution">
    <text evidence="4">The sequence shown here is derived from an EMBL/GenBank/DDBJ whole genome shotgun (WGS) entry which is preliminary data.</text>
</comment>
<organism evidence="4 5">
    <name type="scientific">Candidatus Termititenax persephonae</name>
    <dbReference type="NCBI Taxonomy" id="2218525"/>
    <lineage>
        <taxon>Bacteria</taxon>
        <taxon>Bacillati</taxon>
        <taxon>Candidatus Margulisiibacteriota</taxon>
        <taxon>Candidatus Termititenacia</taxon>
        <taxon>Candidatus Termititenacales</taxon>
        <taxon>Candidatus Termititenacaceae</taxon>
        <taxon>Candidatus Termititenax</taxon>
    </lineage>
</organism>
<gene>
    <name evidence="4" type="ORF">NO2_0294</name>
</gene>
<feature type="signal peptide" evidence="2">
    <location>
        <begin position="1"/>
        <end position="20"/>
    </location>
</feature>
<feature type="domain" description="SLH" evidence="3">
    <location>
        <begin position="344"/>
        <end position="407"/>
    </location>
</feature>
<dbReference type="PANTHER" id="PTHR43308:SF5">
    <property type="entry name" value="S-LAYER PROTEIN _ PEPTIDOGLYCAN ENDO-BETA-N-ACETYLGLUCOSAMINIDASE"/>
    <property type="match status" value="1"/>
</dbReference>
<sequence length="751" mass="81111">MTKKLRFLPLILLLTLALTAEQITYTAKEKISLQGKANSNVLIEVYVNVKKVAETRTNDNGEWVAYNIPLNLNTKNELYAVAVSSDGMRSKTSTKLTIINDTTIPKIYSAVLEPPRAKPGDTVKIYAKVEDTVITARAIMPDNALVALLPPTNSNIDDNWTGEWKVPEKITGGTYKVLVGAANRVGTQAQNSEIDLLIDAKASVLVQAPLDGARIYDDTLVVSGVARNSVQVEAGVERLDLQPDGSFSGLYRIPKPGRNQLIVTARDRSGSTVEQAVSFIKLITFPDIQNHWARAEIEYLATLGYIQAYESGAYAPDNGISRAELATLLVRARQMSTAQYSAYTTSSFLDVPKGYWALGYIEAAANSGIVEGYPNRTYKPTNPVTRVEAAALFIRFANIPPADGRAAADIDVGDRHWGRGIVSAFKSSGLMPDQWKSEQRFQPNRAITRGEVAAILARVKSVNVDIENMLGRPTTWASGGSVLPQAFVSNENTALSEATTDGSSVIMAVVLPRDVLPGNDVIISVACMQKMRQVSVILPDKRHLPLQYNATSDLWENSWRIPNDLSSGLYQLPVRALADSGTIFAAQTDPFAVTNAQKINQPYLPQETPQTFPEQQTTVFSGDGYVYPPVVAAAAQPRADGVSAPAPAAGGTLTRAAAAAILAKHGYLRQAKVSAPPAKDVALTHPQVQVIKSAIVTGLIPNKKPGYFLPNDHLTYPEAAAILQRAKISGSVPPGQGNISPAEFEDLVTRR</sequence>
<evidence type="ECO:0000256" key="2">
    <source>
        <dbReference type="SAM" id="SignalP"/>
    </source>
</evidence>
<proteinExistence type="predicted"/>
<feature type="domain" description="SLH" evidence="3">
    <location>
        <begin position="408"/>
        <end position="470"/>
    </location>
</feature>
<dbReference type="InterPro" id="IPR001119">
    <property type="entry name" value="SLH_dom"/>
</dbReference>
<feature type="domain" description="SLH" evidence="3">
    <location>
        <begin position="280"/>
        <end position="343"/>
    </location>
</feature>
<keyword evidence="2" id="KW-0732">Signal</keyword>
<dbReference type="InterPro" id="IPR051465">
    <property type="entry name" value="Cell_Envelope_Struct_Comp"/>
</dbReference>
<accession>A0A388TF34</accession>
<dbReference type="Gene3D" id="2.60.40.10">
    <property type="entry name" value="Immunoglobulins"/>
    <property type="match status" value="1"/>
</dbReference>
<feature type="domain" description="SLH" evidence="3">
    <location>
        <begin position="674"/>
        <end position="737"/>
    </location>
</feature>
<feature type="chain" id="PRO_5017178344" evidence="2">
    <location>
        <begin position="21"/>
        <end position="751"/>
    </location>
</feature>